<evidence type="ECO:0000256" key="4">
    <source>
        <dbReference type="ARBA" id="ARBA00022833"/>
    </source>
</evidence>
<keyword evidence="1 6" id="KW-0645">Protease</keyword>
<evidence type="ECO:0000313" key="10">
    <source>
        <dbReference type="EMBL" id="MBJ7549844.1"/>
    </source>
</evidence>
<dbReference type="Proteomes" id="UP000598488">
    <property type="component" value="Unassembled WGS sequence"/>
</dbReference>
<dbReference type="PANTHER" id="PTHR22726:SF1">
    <property type="entry name" value="METALLOENDOPEPTIDASE OMA1, MITOCHONDRIAL"/>
    <property type="match status" value="1"/>
</dbReference>
<dbReference type="Pfam" id="PF01435">
    <property type="entry name" value="Peptidase_M48"/>
    <property type="match status" value="1"/>
</dbReference>
<dbReference type="InterPro" id="IPR001915">
    <property type="entry name" value="Peptidase_M48"/>
</dbReference>
<comment type="cofactor">
    <cofactor evidence="6">
        <name>Zn(2+)</name>
        <dbReference type="ChEBI" id="CHEBI:29105"/>
    </cofactor>
    <text evidence="6">Binds 1 zinc ion per subunit.</text>
</comment>
<evidence type="ECO:0000313" key="11">
    <source>
        <dbReference type="Proteomes" id="UP000598488"/>
    </source>
</evidence>
<evidence type="ECO:0000256" key="7">
    <source>
        <dbReference type="SAM" id="Phobius"/>
    </source>
</evidence>
<sequence length="338" mass="37709">MIQISGLYQSATSSRVDEVVLSLKEGVILIRSGDAISEQFNYSSCKINSTLPGVPTSITLPNGAVFTPHTTGFKWPAKKQRWSELLNQLESKWHLVLASVAALILCVFLFIQSGVPLLSKYIALWLPSSVSEVMGKQTLLALDKLHVFEVSSLEQRKQEEVRARWDRLLAQSDLSITGYSLRFRSWSNGPNALALADGTVIVTDSLVKLMAEDLRQLDAILLHEIGHIENRHVLQAAIRSTIITTLYTLILGDLDGIAESILGSGVSLIDLAFSRDMEREADEYAYQSLKNLGRPMYDFSDALKTLKEVYEVDGESDHWQYLSSHPDIDQRIQAQSED</sequence>
<name>A0ABS0Z878_9GAMM</name>
<keyword evidence="7" id="KW-0812">Transmembrane</keyword>
<organism evidence="10 11">
    <name type="scientific">Marinomonas ostreistagni</name>
    <dbReference type="NCBI Taxonomy" id="359209"/>
    <lineage>
        <taxon>Bacteria</taxon>
        <taxon>Pseudomonadati</taxon>
        <taxon>Pseudomonadota</taxon>
        <taxon>Gammaproteobacteria</taxon>
        <taxon>Oceanospirillales</taxon>
        <taxon>Oceanospirillaceae</taxon>
        <taxon>Marinomonas</taxon>
    </lineage>
</organism>
<evidence type="ECO:0000256" key="2">
    <source>
        <dbReference type="ARBA" id="ARBA00022723"/>
    </source>
</evidence>
<dbReference type="EMBL" id="JAEMUH010000003">
    <property type="protein sequence ID" value="MBJ7549844.1"/>
    <property type="molecule type" value="Genomic_DNA"/>
</dbReference>
<dbReference type="RefSeq" id="WP_199461328.1">
    <property type="nucleotide sequence ID" value="NZ_JAEMUH010000003.1"/>
</dbReference>
<evidence type="ECO:0000256" key="3">
    <source>
        <dbReference type="ARBA" id="ARBA00022801"/>
    </source>
</evidence>
<evidence type="ECO:0000259" key="8">
    <source>
        <dbReference type="Pfam" id="PF01435"/>
    </source>
</evidence>
<comment type="caution">
    <text evidence="10">The sequence shown here is derived from an EMBL/GenBank/DDBJ whole genome shotgun (WGS) entry which is preliminary data.</text>
</comment>
<accession>A0ABS0Z878</accession>
<keyword evidence="3 6" id="KW-0378">Hydrolase</keyword>
<evidence type="ECO:0000259" key="9">
    <source>
        <dbReference type="Pfam" id="PF23368"/>
    </source>
</evidence>
<keyword evidence="7" id="KW-1133">Transmembrane helix</keyword>
<proteinExistence type="inferred from homology"/>
<feature type="transmembrane region" description="Helical" evidence="7">
    <location>
        <begin position="93"/>
        <end position="111"/>
    </location>
</feature>
<keyword evidence="2" id="KW-0479">Metal-binding</keyword>
<feature type="domain" description="Peptidase M48" evidence="8">
    <location>
        <begin position="156"/>
        <end position="334"/>
    </location>
</feature>
<dbReference type="InterPro" id="IPR051156">
    <property type="entry name" value="Mito/Outer_Membr_Metalloprot"/>
</dbReference>
<dbReference type="Pfam" id="PF23368">
    <property type="entry name" value="DUF7092"/>
    <property type="match status" value="1"/>
</dbReference>
<keyword evidence="11" id="KW-1185">Reference proteome</keyword>
<feature type="domain" description="DUF7092" evidence="9">
    <location>
        <begin position="4"/>
        <end position="68"/>
    </location>
</feature>
<evidence type="ECO:0000256" key="5">
    <source>
        <dbReference type="ARBA" id="ARBA00023049"/>
    </source>
</evidence>
<dbReference type="CDD" id="cd07332">
    <property type="entry name" value="M48C_Oma1_like"/>
    <property type="match status" value="1"/>
</dbReference>
<keyword evidence="5 6" id="KW-0482">Metalloprotease</keyword>
<dbReference type="PANTHER" id="PTHR22726">
    <property type="entry name" value="METALLOENDOPEPTIDASE OMA1"/>
    <property type="match status" value="1"/>
</dbReference>
<reference evidence="10 11" key="1">
    <citation type="submission" date="2020-12" db="EMBL/GenBank/DDBJ databases">
        <title>Comparative genome analysis of fungal antagonists Marinomonas ostreistagni 398 and M. spartinae 468.</title>
        <authorList>
            <person name="Fields J.L."/>
            <person name="Mavrodi O.V."/>
            <person name="Biber P.D."/>
            <person name="Indest K.J."/>
            <person name="Mavrodi D.V."/>
        </authorList>
    </citation>
    <scope>NUCLEOTIDE SEQUENCE [LARGE SCALE GENOMIC DNA]</scope>
    <source>
        <strain evidence="10 11">USM7</strain>
    </source>
</reference>
<dbReference type="InterPro" id="IPR055518">
    <property type="entry name" value="DUF7092"/>
</dbReference>
<dbReference type="Gene3D" id="3.30.2010.10">
    <property type="entry name" value="Metalloproteases ('zincins'), catalytic domain"/>
    <property type="match status" value="1"/>
</dbReference>
<keyword evidence="4 6" id="KW-0862">Zinc</keyword>
<gene>
    <name evidence="10" type="ORF">JHD44_04065</name>
</gene>
<evidence type="ECO:0000256" key="6">
    <source>
        <dbReference type="RuleBase" id="RU003983"/>
    </source>
</evidence>
<keyword evidence="7" id="KW-0472">Membrane</keyword>
<protein>
    <submittedName>
        <fullName evidence="10">M48 family metallopeptidase</fullName>
    </submittedName>
</protein>
<evidence type="ECO:0000256" key="1">
    <source>
        <dbReference type="ARBA" id="ARBA00022670"/>
    </source>
</evidence>
<comment type="similarity">
    <text evidence="6">Belongs to the peptidase M48 family.</text>
</comment>